<name>A0A6M3KDH6_9ZZZZ</name>
<reference evidence="1" key="1">
    <citation type="submission" date="2020-03" db="EMBL/GenBank/DDBJ databases">
        <title>The deep terrestrial virosphere.</title>
        <authorList>
            <person name="Holmfeldt K."/>
            <person name="Nilsson E."/>
            <person name="Simone D."/>
            <person name="Lopez-Fernandez M."/>
            <person name="Wu X."/>
            <person name="de Brujin I."/>
            <person name="Lundin D."/>
            <person name="Andersson A."/>
            <person name="Bertilsson S."/>
            <person name="Dopson M."/>
        </authorList>
    </citation>
    <scope>NUCLEOTIDE SEQUENCE</scope>
    <source>
        <strain evidence="1">MM415A00866</strain>
    </source>
</reference>
<evidence type="ECO:0000313" key="1">
    <source>
        <dbReference type="EMBL" id="QJA79568.1"/>
    </source>
</evidence>
<dbReference type="AlphaFoldDB" id="A0A6M3KDH6"/>
<gene>
    <name evidence="1" type="ORF">MM415A00866_0011</name>
</gene>
<accession>A0A6M3KDH6</accession>
<sequence>MDIDISIDDGGLGDRFGNCDAMLEISTNDGLRDLGRLIVPHKGTGPLADATPKRTGKLRGTTIFQVLTTGGNQKVEIRQGARTPSGAFYGHFVREGTNPHVIVPRRANVLSFVWHGQQVFFKRVNHPGNAPNRYHERVYRKLAVDIDRIITRMGVTVTKYLSGSGGRVNV</sequence>
<protein>
    <recommendedName>
        <fullName evidence="2">Tail protein</fullName>
    </recommendedName>
</protein>
<proteinExistence type="predicted"/>
<dbReference type="EMBL" id="MT142386">
    <property type="protein sequence ID" value="QJA79568.1"/>
    <property type="molecule type" value="Genomic_DNA"/>
</dbReference>
<evidence type="ECO:0008006" key="2">
    <source>
        <dbReference type="Google" id="ProtNLM"/>
    </source>
</evidence>
<organism evidence="1">
    <name type="scientific">viral metagenome</name>
    <dbReference type="NCBI Taxonomy" id="1070528"/>
    <lineage>
        <taxon>unclassified sequences</taxon>
        <taxon>metagenomes</taxon>
        <taxon>organismal metagenomes</taxon>
    </lineage>
</organism>